<dbReference type="PANTHER" id="PTHR47654">
    <property type="entry name" value="ZN(II)2CYS6 TRANSCRIPTION FACTOR (EUROFUNG)-RELATED"/>
    <property type="match status" value="1"/>
</dbReference>
<protein>
    <recommendedName>
        <fullName evidence="3">Xylanolytic transcriptional activator regulatory domain-containing protein</fullName>
    </recommendedName>
</protein>
<dbReference type="VEuPathDB" id="FungiDB:yc1106_02531"/>
<proteinExistence type="predicted"/>
<evidence type="ECO:0000313" key="5">
    <source>
        <dbReference type="Proteomes" id="UP001056012"/>
    </source>
</evidence>
<keyword evidence="5" id="KW-1185">Reference proteome</keyword>
<accession>A0A9Q8Z3X4</accession>
<dbReference type="InterPro" id="IPR053230">
    <property type="entry name" value="Trans_reg_galc"/>
</dbReference>
<feature type="compositionally biased region" description="Basic and acidic residues" evidence="2">
    <location>
        <begin position="26"/>
        <end position="44"/>
    </location>
</feature>
<feature type="domain" description="Xylanolytic transcriptional activator regulatory" evidence="3">
    <location>
        <begin position="378"/>
        <end position="451"/>
    </location>
</feature>
<organism evidence="4 5">
    <name type="scientific">Curvularia clavata</name>
    <dbReference type="NCBI Taxonomy" id="95742"/>
    <lineage>
        <taxon>Eukaryota</taxon>
        <taxon>Fungi</taxon>
        <taxon>Dikarya</taxon>
        <taxon>Ascomycota</taxon>
        <taxon>Pezizomycotina</taxon>
        <taxon>Dothideomycetes</taxon>
        <taxon>Pleosporomycetidae</taxon>
        <taxon>Pleosporales</taxon>
        <taxon>Pleosporineae</taxon>
        <taxon>Pleosporaceae</taxon>
        <taxon>Curvularia</taxon>
    </lineage>
</organism>
<dbReference type="CDD" id="cd12148">
    <property type="entry name" value="fungal_TF_MHR"/>
    <property type="match status" value="1"/>
</dbReference>
<feature type="compositionally biased region" description="Polar residues" evidence="2">
    <location>
        <begin position="183"/>
        <end position="192"/>
    </location>
</feature>
<sequence>MQGNPHQSSHPEHGRKIAIPKLPPRPGKEKQEKVEREEQQEHAKPAANGKFDVRETRRVVPLARGATWAMRLNHDLVSLLKMLEERADDEDKKAIGEVLQNVEDDLVSLDSVPSVKALGKRPREQYSGENKANHGEAFVTASVGSNEDLDILDEDLMRNREARETGYIGQNSEVQWLRSIQRQAERGSTNPDQQRHGPPGASLGAVNERIEAMHERRQNSKQGSMHHTTDATFYLDSDDIEIDIAVDPYELPDPGVAEHLFNCYLETVHNTFPLMSDNFEDQFRRYIQSAKHQHPYEVPTQWRITMNLLFAIGAKYSQLIRAPWRGDERDHLIYMTRAVHLLRLNDPLVFITAPTIDRVQATGALAFYFVAIGHVSRAWIMIGISIRLALALGLHLRNENASLNETKKEPLVRIWWCLHAIECLASSLTGRPPVIGDADCTVAMPKSTPGSPSNDTNEPRRTSRVRTNYSSPHSSARSGTSQSDKSTEENVNLVAYIKLNLISQKVLLSLYSPRTAARSWELLSELEEWSKTALPFDDLRSSNWDQPPDFDRERFLFRIYYWSTRILITRPCLCRIERRIASESSRSAHFNAKMAEACVYAARRMTALFPEQPDTTLIYSRGPWWNIVHIIMQSMAVLLLEMAYEGQNTKEDKSEILSCIKKLMSWLRAMRFNDPVASRAHDVVYKILNTSASGLRDQVHELMDDDHNQPPQPRPSEHQQQFTFPSQPEPWEIPVYPEDSSQTFAPPFLSEQFSNPVYPFPVQHDPSMAFSFGNPFMTTFDQGPPIVDMQNLWWQSAPSENLSLDPSGLELPPQQQGPPVDPEMQYNDWTQPPDGNNEFGNAPG</sequence>
<dbReference type="EMBL" id="CP089275">
    <property type="protein sequence ID" value="USP75257.1"/>
    <property type="molecule type" value="Genomic_DNA"/>
</dbReference>
<feature type="region of interest" description="Disordered" evidence="2">
    <location>
        <begin position="703"/>
        <end position="728"/>
    </location>
</feature>
<dbReference type="GO" id="GO:0008270">
    <property type="term" value="F:zinc ion binding"/>
    <property type="evidence" value="ECO:0007669"/>
    <property type="project" value="InterPro"/>
</dbReference>
<feature type="compositionally biased region" description="Basic and acidic residues" evidence="2">
    <location>
        <begin position="121"/>
        <end position="134"/>
    </location>
</feature>
<dbReference type="InterPro" id="IPR007219">
    <property type="entry name" value="XnlR_reg_dom"/>
</dbReference>
<dbReference type="GO" id="GO:0003677">
    <property type="term" value="F:DNA binding"/>
    <property type="evidence" value="ECO:0007669"/>
    <property type="project" value="InterPro"/>
</dbReference>
<name>A0A9Q8Z3X4_CURCL</name>
<feature type="region of interest" description="Disordered" evidence="2">
    <location>
        <begin position="1"/>
        <end position="50"/>
    </location>
</feature>
<dbReference type="OrthoDB" id="5296287at2759"/>
<feature type="compositionally biased region" description="Polar residues" evidence="2">
    <location>
        <begin position="465"/>
        <end position="484"/>
    </location>
</feature>
<evidence type="ECO:0000256" key="1">
    <source>
        <dbReference type="ARBA" id="ARBA00023242"/>
    </source>
</evidence>
<evidence type="ECO:0000313" key="4">
    <source>
        <dbReference type="EMBL" id="USP75257.1"/>
    </source>
</evidence>
<dbReference type="AlphaFoldDB" id="A0A9Q8Z3X4"/>
<dbReference type="Pfam" id="PF04082">
    <property type="entry name" value="Fungal_trans"/>
    <property type="match status" value="1"/>
</dbReference>
<dbReference type="PANTHER" id="PTHR47654:SF5">
    <property type="entry name" value="TRANSCRIPTION FACTOR DOMAIN-CONTAINING PROTEIN"/>
    <property type="match status" value="1"/>
</dbReference>
<feature type="region of interest" description="Disordered" evidence="2">
    <location>
        <begin position="183"/>
        <end position="203"/>
    </location>
</feature>
<dbReference type="GO" id="GO:0006351">
    <property type="term" value="P:DNA-templated transcription"/>
    <property type="evidence" value="ECO:0007669"/>
    <property type="project" value="InterPro"/>
</dbReference>
<keyword evidence="1" id="KW-0539">Nucleus</keyword>
<evidence type="ECO:0000256" key="2">
    <source>
        <dbReference type="SAM" id="MobiDB-lite"/>
    </source>
</evidence>
<feature type="region of interest" description="Disordered" evidence="2">
    <location>
        <begin position="441"/>
        <end position="486"/>
    </location>
</feature>
<gene>
    <name evidence="4" type="ORF">yc1106_02531</name>
</gene>
<dbReference type="Proteomes" id="UP001056012">
    <property type="component" value="Chromosome 2"/>
</dbReference>
<dbReference type="SMART" id="SM00906">
    <property type="entry name" value="Fungal_trans"/>
    <property type="match status" value="1"/>
</dbReference>
<feature type="region of interest" description="Disordered" evidence="2">
    <location>
        <begin position="799"/>
        <end position="844"/>
    </location>
</feature>
<evidence type="ECO:0000259" key="3">
    <source>
        <dbReference type="SMART" id="SM00906"/>
    </source>
</evidence>
<feature type="region of interest" description="Disordered" evidence="2">
    <location>
        <begin position="118"/>
        <end position="139"/>
    </location>
</feature>
<reference evidence="4" key="1">
    <citation type="submission" date="2021-12" db="EMBL/GenBank/DDBJ databases">
        <title>Curvularia clavata genome.</title>
        <authorList>
            <person name="Cao Y."/>
        </authorList>
    </citation>
    <scope>NUCLEOTIDE SEQUENCE</scope>
    <source>
        <strain evidence="4">Yc1106</strain>
    </source>
</reference>